<keyword evidence="3" id="KW-1185">Reference proteome</keyword>
<organism evidence="2 3">
    <name type="scientific">Apatococcus lobatus</name>
    <dbReference type="NCBI Taxonomy" id="904363"/>
    <lineage>
        <taxon>Eukaryota</taxon>
        <taxon>Viridiplantae</taxon>
        <taxon>Chlorophyta</taxon>
        <taxon>core chlorophytes</taxon>
        <taxon>Trebouxiophyceae</taxon>
        <taxon>Chlorellales</taxon>
        <taxon>Chlorellaceae</taxon>
        <taxon>Apatococcus</taxon>
    </lineage>
</organism>
<gene>
    <name evidence="2" type="ORF">WJX74_004106</name>
</gene>
<comment type="caution">
    <text evidence="2">The sequence shown here is derived from an EMBL/GenBank/DDBJ whole genome shotgun (WGS) entry which is preliminary data.</text>
</comment>
<feature type="compositionally biased region" description="Polar residues" evidence="1">
    <location>
        <begin position="9"/>
        <end position="20"/>
    </location>
</feature>
<evidence type="ECO:0000313" key="2">
    <source>
        <dbReference type="EMBL" id="KAK9835606.1"/>
    </source>
</evidence>
<name>A0AAW1RPD2_9CHLO</name>
<accession>A0AAW1RPD2</accession>
<reference evidence="2 3" key="1">
    <citation type="journal article" date="2024" name="Nat. Commun.">
        <title>Phylogenomics reveals the evolutionary origins of lichenization in chlorophyte algae.</title>
        <authorList>
            <person name="Puginier C."/>
            <person name="Libourel C."/>
            <person name="Otte J."/>
            <person name="Skaloud P."/>
            <person name="Haon M."/>
            <person name="Grisel S."/>
            <person name="Petersen M."/>
            <person name="Berrin J.G."/>
            <person name="Delaux P.M."/>
            <person name="Dal Grande F."/>
            <person name="Keller J."/>
        </authorList>
    </citation>
    <scope>NUCLEOTIDE SEQUENCE [LARGE SCALE GENOMIC DNA]</scope>
    <source>
        <strain evidence="2 3">SAG 2145</strain>
    </source>
</reference>
<dbReference type="EMBL" id="JALJOS010000008">
    <property type="protein sequence ID" value="KAK9835606.1"/>
    <property type="molecule type" value="Genomic_DNA"/>
</dbReference>
<protein>
    <submittedName>
        <fullName evidence="2">Uncharacterized protein</fullName>
    </submittedName>
</protein>
<feature type="region of interest" description="Disordered" evidence="1">
    <location>
        <begin position="1"/>
        <end position="21"/>
    </location>
</feature>
<dbReference type="AlphaFoldDB" id="A0AAW1RPD2"/>
<evidence type="ECO:0000313" key="3">
    <source>
        <dbReference type="Proteomes" id="UP001438707"/>
    </source>
</evidence>
<sequence>MHCRRGHQQLKQAQQHSKCSGSRYVEAAVLKRQLANVKPAIAQSQQQVAQDMATFPSHAGEVLMAASAEV</sequence>
<evidence type="ECO:0000256" key="1">
    <source>
        <dbReference type="SAM" id="MobiDB-lite"/>
    </source>
</evidence>
<dbReference type="Proteomes" id="UP001438707">
    <property type="component" value="Unassembled WGS sequence"/>
</dbReference>
<proteinExistence type="predicted"/>